<sequence length="91" mass="9972">MKTMPGSRITSLQITLICEVAAMAIPTLFRNILTLATWATRIDGANGEDILQHPQIHRMSLRDLADLPLGQVTFQETPTAAQNTLPLSRCA</sequence>
<dbReference type="EMBL" id="VJMG01000062">
    <property type="protein sequence ID" value="TRL35774.1"/>
    <property type="molecule type" value="Genomic_DNA"/>
</dbReference>
<evidence type="ECO:0000313" key="2">
    <source>
        <dbReference type="Proteomes" id="UP000316801"/>
    </source>
</evidence>
<accession>A0A549T1M4</accession>
<evidence type="ECO:0000313" key="1">
    <source>
        <dbReference type="EMBL" id="TRL35774.1"/>
    </source>
</evidence>
<proteinExistence type="predicted"/>
<dbReference type="AlphaFoldDB" id="A0A549T1M4"/>
<reference evidence="1 2" key="1">
    <citation type="submission" date="2019-07" db="EMBL/GenBank/DDBJ databases">
        <title>Ln-dependent methylotrophs.</title>
        <authorList>
            <person name="Tani A."/>
        </authorList>
    </citation>
    <scope>NUCLEOTIDE SEQUENCE [LARGE SCALE GENOMIC DNA]</scope>
    <source>
        <strain evidence="1 2">SM12</strain>
    </source>
</reference>
<protein>
    <submittedName>
        <fullName evidence="1">Uncharacterized protein</fullName>
    </submittedName>
</protein>
<dbReference type="RefSeq" id="WP_143126864.1">
    <property type="nucleotide sequence ID" value="NZ_VJMG01000062.1"/>
</dbReference>
<gene>
    <name evidence="1" type="ORF">FNA46_19405</name>
</gene>
<organism evidence="1 2">
    <name type="scientific">Rhizobium straminoryzae</name>
    <dbReference type="NCBI Taxonomy" id="1387186"/>
    <lineage>
        <taxon>Bacteria</taxon>
        <taxon>Pseudomonadati</taxon>
        <taxon>Pseudomonadota</taxon>
        <taxon>Alphaproteobacteria</taxon>
        <taxon>Hyphomicrobiales</taxon>
        <taxon>Rhizobiaceae</taxon>
        <taxon>Rhizobium/Agrobacterium group</taxon>
        <taxon>Rhizobium</taxon>
    </lineage>
</organism>
<dbReference type="Proteomes" id="UP000316801">
    <property type="component" value="Unassembled WGS sequence"/>
</dbReference>
<comment type="caution">
    <text evidence="1">The sequence shown here is derived from an EMBL/GenBank/DDBJ whole genome shotgun (WGS) entry which is preliminary data.</text>
</comment>
<keyword evidence="2" id="KW-1185">Reference proteome</keyword>
<name>A0A549T1M4_9HYPH</name>